<dbReference type="RefSeq" id="WP_345194565.1">
    <property type="nucleotide sequence ID" value="NZ_BAABFL010000110.1"/>
</dbReference>
<dbReference type="Proteomes" id="UP001500604">
    <property type="component" value="Unassembled WGS sequence"/>
</dbReference>
<evidence type="ECO:0000313" key="3">
    <source>
        <dbReference type="Proteomes" id="UP001500604"/>
    </source>
</evidence>
<gene>
    <name evidence="2" type="ORF">GCM10023116_11150</name>
</gene>
<protein>
    <submittedName>
        <fullName evidence="2">Uncharacterized protein</fullName>
    </submittedName>
</protein>
<feature type="compositionally biased region" description="Low complexity" evidence="1">
    <location>
        <begin position="20"/>
        <end position="34"/>
    </location>
</feature>
<name>A0ABP8UZ84_9GAMM</name>
<keyword evidence="3" id="KW-1185">Reference proteome</keyword>
<dbReference type="EMBL" id="BAABFL010000110">
    <property type="protein sequence ID" value="GAA4648841.1"/>
    <property type="molecule type" value="Genomic_DNA"/>
</dbReference>
<proteinExistence type="predicted"/>
<feature type="compositionally biased region" description="Acidic residues" evidence="1">
    <location>
        <begin position="79"/>
        <end position="91"/>
    </location>
</feature>
<comment type="caution">
    <text evidence="2">The sequence shown here is derived from an EMBL/GenBank/DDBJ whole genome shotgun (WGS) entry which is preliminary data.</text>
</comment>
<organism evidence="2 3">
    <name type="scientific">Kistimonas scapharcae</name>
    <dbReference type="NCBI Taxonomy" id="1036133"/>
    <lineage>
        <taxon>Bacteria</taxon>
        <taxon>Pseudomonadati</taxon>
        <taxon>Pseudomonadota</taxon>
        <taxon>Gammaproteobacteria</taxon>
        <taxon>Oceanospirillales</taxon>
        <taxon>Endozoicomonadaceae</taxon>
        <taxon>Kistimonas</taxon>
    </lineage>
</organism>
<evidence type="ECO:0000313" key="2">
    <source>
        <dbReference type="EMBL" id="GAA4648841.1"/>
    </source>
</evidence>
<sequence>MRNKGILLSQKGITVHRVDSASSGSSSPRPGPSGLQTHTVQVDIEEEPGYMGDQSSSDESSSDESGSDEFCLKVLYGDESSDEADIPDLIV</sequence>
<feature type="region of interest" description="Disordered" evidence="1">
    <location>
        <begin position="13"/>
        <end position="91"/>
    </location>
</feature>
<evidence type="ECO:0000256" key="1">
    <source>
        <dbReference type="SAM" id="MobiDB-lite"/>
    </source>
</evidence>
<accession>A0ABP8UZ84</accession>
<reference evidence="3" key="1">
    <citation type="journal article" date="2019" name="Int. J. Syst. Evol. Microbiol.">
        <title>The Global Catalogue of Microorganisms (GCM) 10K type strain sequencing project: providing services to taxonomists for standard genome sequencing and annotation.</title>
        <authorList>
            <consortium name="The Broad Institute Genomics Platform"/>
            <consortium name="The Broad Institute Genome Sequencing Center for Infectious Disease"/>
            <person name="Wu L."/>
            <person name="Ma J."/>
        </authorList>
    </citation>
    <scope>NUCLEOTIDE SEQUENCE [LARGE SCALE GENOMIC DNA]</scope>
    <source>
        <strain evidence="3">JCM 17805</strain>
    </source>
</reference>